<dbReference type="eggNOG" id="KOG4475">
    <property type="taxonomic scope" value="Eukaryota"/>
</dbReference>
<keyword evidence="2" id="KW-0472">Membrane</keyword>
<dbReference type="AlphaFoldDB" id="A0A024W5F1"/>
<name>A0A024W5F1_PLAFA</name>
<reference evidence="3 4" key="2">
    <citation type="submission" date="2013-02" db="EMBL/GenBank/DDBJ databases">
        <title>The Genome Sequence of Plasmodium falciparum Tanzania (2000708).</title>
        <authorList>
            <consortium name="The Broad Institute Genome Sequencing Platform"/>
            <consortium name="The Broad Institute Genome Sequencing Center for Infectious Disease"/>
            <person name="Neafsey D."/>
            <person name="Cheeseman I."/>
            <person name="Volkman S."/>
            <person name="Adams J."/>
            <person name="Walker B."/>
            <person name="Young S.K."/>
            <person name="Zeng Q."/>
            <person name="Gargeya S."/>
            <person name="Fitzgerald M."/>
            <person name="Haas B."/>
            <person name="Abouelleil A."/>
            <person name="Alvarado L."/>
            <person name="Arachchi H.M."/>
            <person name="Berlin A.M."/>
            <person name="Chapman S.B."/>
            <person name="Dewar J."/>
            <person name="Goldberg J."/>
            <person name="Griggs A."/>
            <person name="Gujja S."/>
            <person name="Hansen M."/>
            <person name="Howarth C."/>
            <person name="Imamovic A."/>
            <person name="Larimer J."/>
            <person name="McCowan C."/>
            <person name="Murphy C."/>
            <person name="Neiman D."/>
            <person name="Pearson M."/>
            <person name="Priest M."/>
            <person name="Roberts A."/>
            <person name="Saif S."/>
            <person name="Shea T."/>
            <person name="Sisk P."/>
            <person name="Sykes S."/>
            <person name="Wortman J."/>
            <person name="Nusbaum C."/>
            <person name="Birren B."/>
        </authorList>
    </citation>
    <scope>NUCLEOTIDE SEQUENCE [LARGE SCALE GENOMIC DNA]</scope>
    <source>
        <strain evidence="4">Tanzania (2000708)</strain>
    </source>
</reference>
<dbReference type="PANTHER" id="PTHR37999:SF2">
    <property type="entry name" value="MUCIN-17"/>
    <property type="match status" value="1"/>
</dbReference>
<organism evidence="3 4">
    <name type="scientific">Plasmodium falciparum Tanzania</name>
    <name type="common">2000708</name>
    <dbReference type="NCBI Taxonomy" id="1036725"/>
    <lineage>
        <taxon>Eukaryota</taxon>
        <taxon>Sar</taxon>
        <taxon>Alveolata</taxon>
        <taxon>Apicomplexa</taxon>
        <taxon>Aconoidasida</taxon>
        <taxon>Haemosporida</taxon>
        <taxon>Plasmodiidae</taxon>
        <taxon>Plasmodium</taxon>
        <taxon>Plasmodium (Laverania)</taxon>
    </lineage>
</organism>
<sequence length="312" mass="36653">MKKESYRFLNISINNGSDKKKKSNFFVKIKNGTDLKDTKKDRIRFHFYFYFFIVKIILLSLLIWTVIYSNNCSNGKYKSTLYIVGNHLRFRGFRILAENEYEMKTKYKTLMVNIDDNDLGKRGNKIKPKHKKVEINLNDNNLSNNESKRKSRRKKVKVNLKDNLAKREGKMKRRNKKEKRRKEKDNKKMNELKLKREYKESYLLDNKSDMDVIRNDKFSYFTLYKNNLFPNSNNYFLHMLKTYDEENKGIDENTDINENVEENEYVDKNTEGDKDGDEDKGGGESEGGDGHGSAGDSAGGDRGGDENKDKDN</sequence>
<reference evidence="3 4" key="1">
    <citation type="submission" date="2013-02" db="EMBL/GenBank/DDBJ databases">
        <title>The Genome Annotation of Plasmodium falciparum Tanzania (2000708).</title>
        <authorList>
            <consortium name="The Broad Institute Genome Sequencing Platform"/>
            <consortium name="The Broad Institute Genome Sequencing Center for Infectious Disease"/>
            <person name="Neafsey D."/>
            <person name="Hoffman S."/>
            <person name="Volkman S."/>
            <person name="Rosenthal P."/>
            <person name="Walker B."/>
            <person name="Young S.K."/>
            <person name="Zeng Q."/>
            <person name="Gargeya S."/>
            <person name="Fitzgerald M."/>
            <person name="Haas B."/>
            <person name="Abouelleil A."/>
            <person name="Allen A.W."/>
            <person name="Alvarado L."/>
            <person name="Arachchi H.M."/>
            <person name="Berlin A.M."/>
            <person name="Chapman S.B."/>
            <person name="Gainer-Dewar J."/>
            <person name="Goldberg J."/>
            <person name="Griggs A."/>
            <person name="Gujja S."/>
            <person name="Hansen M."/>
            <person name="Howarth C."/>
            <person name="Imamovic A."/>
            <person name="Ireland A."/>
            <person name="Larimer J."/>
            <person name="McCowan C."/>
            <person name="Murphy C."/>
            <person name="Pearson M."/>
            <person name="Poon T.W."/>
            <person name="Priest M."/>
            <person name="Roberts A."/>
            <person name="Saif S."/>
            <person name="Shea T."/>
            <person name="Sisk P."/>
            <person name="Sykes S."/>
            <person name="Wortman J."/>
            <person name="Nusbaum C."/>
            <person name="Birren B."/>
        </authorList>
    </citation>
    <scope>NUCLEOTIDE SEQUENCE [LARGE SCALE GENOMIC DNA]</scope>
    <source>
        <strain evidence="4">Tanzania (2000708)</strain>
    </source>
</reference>
<evidence type="ECO:0000256" key="1">
    <source>
        <dbReference type="SAM" id="MobiDB-lite"/>
    </source>
</evidence>
<dbReference type="InterPro" id="IPR053311">
    <property type="entry name" value="Mucosal_Integrity_Assoc"/>
</dbReference>
<proteinExistence type="predicted"/>
<keyword evidence="2" id="KW-0812">Transmembrane</keyword>
<gene>
    <name evidence="3" type="ORF">PFTANZ_03148</name>
</gene>
<keyword evidence="2" id="KW-1133">Transmembrane helix</keyword>
<feature type="compositionally biased region" description="Basic residues" evidence="1">
    <location>
        <begin position="169"/>
        <end position="182"/>
    </location>
</feature>
<evidence type="ECO:0000256" key="2">
    <source>
        <dbReference type="SAM" id="Phobius"/>
    </source>
</evidence>
<feature type="compositionally biased region" description="Basic residues" evidence="1">
    <location>
        <begin position="149"/>
        <end position="158"/>
    </location>
</feature>
<protein>
    <submittedName>
        <fullName evidence="3">Uncharacterized protein</fullName>
    </submittedName>
</protein>
<feature type="region of interest" description="Disordered" evidence="1">
    <location>
        <begin position="136"/>
        <end position="192"/>
    </location>
</feature>
<feature type="compositionally biased region" description="Basic and acidic residues" evidence="1">
    <location>
        <begin position="183"/>
        <end position="192"/>
    </location>
</feature>
<feature type="compositionally biased region" description="Basic and acidic residues" evidence="1">
    <location>
        <begin position="159"/>
        <end position="168"/>
    </location>
</feature>
<feature type="region of interest" description="Disordered" evidence="1">
    <location>
        <begin position="250"/>
        <end position="312"/>
    </location>
</feature>
<dbReference type="EMBL" id="KI926428">
    <property type="protein sequence ID" value="ETW36159.1"/>
    <property type="molecule type" value="Genomic_DNA"/>
</dbReference>
<feature type="compositionally biased region" description="Low complexity" evidence="1">
    <location>
        <begin position="136"/>
        <end position="145"/>
    </location>
</feature>
<feature type="transmembrane region" description="Helical" evidence="2">
    <location>
        <begin position="47"/>
        <end position="68"/>
    </location>
</feature>
<dbReference type="PANTHER" id="PTHR37999">
    <property type="entry name" value="MUCIN-17"/>
    <property type="match status" value="1"/>
</dbReference>
<evidence type="ECO:0000313" key="4">
    <source>
        <dbReference type="Proteomes" id="UP000030708"/>
    </source>
</evidence>
<feature type="compositionally biased region" description="Basic and acidic residues" evidence="1">
    <location>
        <begin position="265"/>
        <end position="283"/>
    </location>
</feature>
<feature type="non-terminal residue" evidence="3">
    <location>
        <position position="312"/>
    </location>
</feature>
<feature type="compositionally biased region" description="Acidic residues" evidence="1">
    <location>
        <begin position="252"/>
        <end position="264"/>
    </location>
</feature>
<feature type="compositionally biased region" description="Basic and acidic residues" evidence="1">
    <location>
        <begin position="302"/>
        <end position="312"/>
    </location>
</feature>
<evidence type="ECO:0000313" key="3">
    <source>
        <dbReference type="EMBL" id="ETW36159.1"/>
    </source>
</evidence>
<accession>A0A024W5F1</accession>
<dbReference type="Proteomes" id="UP000030708">
    <property type="component" value="Unassembled WGS sequence"/>
</dbReference>
<feature type="compositionally biased region" description="Gly residues" evidence="1">
    <location>
        <begin position="290"/>
        <end position="301"/>
    </location>
</feature>
<dbReference type="OrthoDB" id="10689292at2759"/>